<dbReference type="InterPro" id="IPR041581">
    <property type="entry name" value="Glyoxalase_6"/>
</dbReference>
<dbReference type="PROSITE" id="PS51819">
    <property type="entry name" value="VOC"/>
    <property type="match status" value="1"/>
</dbReference>
<dbReference type="InterPro" id="IPR052164">
    <property type="entry name" value="Anthracycline_SecMetBiosynth"/>
</dbReference>
<feature type="domain" description="VOC" evidence="1">
    <location>
        <begin position="4"/>
        <end position="118"/>
    </location>
</feature>
<reference evidence="2 3" key="1">
    <citation type="submission" date="2018-04" db="EMBL/GenBank/DDBJ databases">
        <title>Genomic Encyclopedia of Type Strains, Phase IV (KMG-IV): sequencing the most valuable type-strain genomes for metagenomic binning, comparative biology and taxonomic classification.</title>
        <authorList>
            <person name="Goeker M."/>
        </authorList>
    </citation>
    <scope>NUCLEOTIDE SEQUENCE [LARGE SCALE GENOMIC DNA]</scope>
    <source>
        <strain evidence="2 3">DSM 45771</strain>
    </source>
</reference>
<gene>
    <name evidence="2" type="ORF">C8D89_13220</name>
</gene>
<dbReference type="PANTHER" id="PTHR33993">
    <property type="entry name" value="GLYOXALASE-RELATED"/>
    <property type="match status" value="1"/>
</dbReference>
<comment type="caution">
    <text evidence="2">The sequence shown here is derived from an EMBL/GenBank/DDBJ whole genome shotgun (WGS) entry which is preliminary data.</text>
</comment>
<evidence type="ECO:0000313" key="3">
    <source>
        <dbReference type="Proteomes" id="UP000245639"/>
    </source>
</evidence>
<dbReference type="EMBL" id="QEKW01000032">
    <property type="protein sequence ID" value="PVY96179.1"/>
    <property type="molecule type" value="Genomic_DNA"/>
</dbReference>
<dbReference type="InterPro" id="IPR037523">
    <property type="entry name" value="VOC_core"/>
</dbReference>
<sequence>MGQPVAFFEITSTAPEKIRAFYTELFGWSAEADPSMDGYAMVDTGAGPEAVGGGIGPSQAPGDTGVKIYVRVDDLEDRLSRAGELGADVLAPPMDLPEGYGRIAVVSDPDGNPVGLWA</sequence>
<dbReference type="SUPFAM" id="SSF54593">
    <property type="entry name" value="Glyoxalase/Bleomycin resistance protein/Dihydroxybiphenyl dioxygenase"/>
    <property type="match status" value="1"/>
</dbReference>
<dbReference type="AlphaFoldDB" id="A0A2U1E8X9"/>
<accession>A0A2U1E8X9</accession>
<evidence type="ECO:0000313" key="2">
    <source>
        <dbReference type="EMBL" id="PVY96179.1"/>
    </source>
</evidence>
<protein>
    <recommendedName>
        <fullName evidence="1">VOC domain-containing protein</fullName>
    </recommendedName>
</protein>
<name>A0A2U1E8X9_9PSEU</name>
<dbReference type="OrthoDB" id="9793039at2"/>
<dbReference type="CDD" id="cd07247">
    <property type="entry name" value="SgaA_N_like"/>
    <property type="match status" value="1"/>
</dbReference>
<dbReference type="Proteomes" id="UP000245639">
    <property type="component" value="Unassembled WGS sequence"/>
</dbReference>
<evidence type="ECO:0000259" key="1">
    <source>
        <dbReference type="PROSITE" id="PS51819"/>
    </source>
</evidence>
<organism evidence="2 3">
    <name type="scientific">Actinomycetospora cinnamomea</name>
    <dbReference type="NCBI Taxonomy" id="663609"/>
    <lineage>
        <taxon>Bacteria</taxon>
        <taxon>Bacillati</taxon>
        <taxon>Actinomycetota</taxon>
        <taxon>Actinomycetes</taxon>
        <taxon>Pseudonocardiales</taxon>
        <taxon>Pseudonocardiaceae</taxon>
        <taxon>Actinomycetospora</taxon>
    </lineage>
</organism>
<keyword evidence="3" id="KW-1185">Reference proteome</keyword>
<dbReference type="InterPro" id="IPR029068">
    <property type="entry name" value="Glyas_Bleomycin-R_OHBP_Dase"/>
</dbReference>
<dbReference type="RefSeq" id="WP_116711428.1">
    <property type="nucleotide sequence ID" value="NZ_QEKW01000032.1"/>
</dbReference>
<dbReference type="Gene3D" id="3.10.180.10">
    <property type="entry name" value="2,3-Dihydroxybiphenyl 1,2-Dioxygenase, domain 1"/>
    <property type="match status" value="1"/>
</dbReference>
<dbReference type="Pfam" id="PF18029">
    <property type="entry name" value="Glyoxalase_6"/>
    <property type="match status" value="1"/>
</dbReference>
<proteinExistence type="predicted"/>
<dbReference type="PANTHER" id="PTHR33993:SF14">
    <property type="entry name" value="GB|AAF24581.1"/>
    <property type="match status" value="1"/>
</dbReference>